<dbReference type="InterPro" id="IPR003961">
    <property type="entry name" value="FN3_dom"/>
</dbReference>
<proteinExistence type="predicted"/>
<evidence type="ECO:0000313" key="1">
    <source>
        <dbReference type="EMBL" id="EKE79730.1"/>
    </source>
</evidence>
<dbReference type="InterPro" id="IPR036116">
    <property type="entry name" value="FN3_sf"/>
</dbReference>
<accession>K2KQF6</accession>
<sequence length="944" mass="102265">MPPVVAAVAVGVAAGVAYGAAIGVLVGIGMVALQNSIKPEMPSVEENFGQSQTLTTQTLQARRGIYGESVVSGSMVGYGRTKRGKKDVHVVCITLAGHAIDSAELYEINGNPPHAGCEAHFYDGTQTEVSEHLLEHAENWTEEHVGYGVAYAVVFIPIDPDKMANGLQNVTFKVRGSKVYDPRKDSSVGGSGSHRADSPNTWEWSDNSILCALDYVRFKGFQKLSLSKFDIAHIAEQANICDEQVAYLDNNGATQFEKRFTANGNWSFDESPPSVLQRILTSCGGKPYRRGGKIYLQTASYHGLPTVTLTESDAAEIIKISPHRELRDRINLVRASFMDPRKRYEPTDAPVVKNSGYINSDGMELEEDLQLSFTKSSTMAQRLMKYHMERNRAGMRIEFPCKAKGLLAMAGQNVRVELPNEGIEKEFIVADWSFDRKKKVTNLVLEEESPALYSDDLTPTEGDLTPNTNLPDFNIPLPPESLAFELDAVSTHRQGYVTWTHPVPRAVSEYIVSIKKANTVVVVYSVVASSSVELRQDINGLDAGDYSVEIVAKNRFERMSAPAALAMQLQTPSAPISLGITPGNWEATSAPVLEGIGLGTVFEFAFGDVENVIGRGISIVQPGLKPDTEYTFLARTVNPLGKSGWIQETFRTTKNDEQISPWLQGIREELDAVDLVIDNISEWSPARDISEQFTAVFDDYQRESDNRATLEVAQDAGRTADGALEVVNGVKGAIDDPETGLGATFSMAQSAKTTADGTAESMTSIASGITGEEDEAKAILQMKAYLNEGGLAARAFLGTDAYGRTTGVIIGDDGVTRQIQFTAGSVGYTDGDGQLMIFYDLERGRYVFDGHMVARSGLFAGELQAATGTFSGTLNAVDGTFKGTLQAAKGTFAGDLEAAGGTFNGELNVKSAESGVRTEITNELYRVYGSNGVMRLRLGVWDDA</sequence>
<dbReference type="EMBL" id="AMRG01000022">
    <property type="protein sequence ID" value="EKE79730.1"/>
    <property type="molecule type" value="Genomic_DNA"/>
</dbReference>
<comment type="caution">
    <text evidence="1">The sequence shown here is derived from an EMBL/GenBank/DDBJ whole genome shotgun (WGS) entry which is preliminary data.</text>
</comment>
<keyword evidence="2" id="KW-1185">Reference proteome</keyword>
<dbReference type="SUPFAM" id="SSF49265">
    <property type="entry name" value="Fibronectin type III"/>
    <property type="match status" value="1"/>
</dbReference>
<reference evidence="1 2" key="1">
    <citation type="journal article" date="2012" name="J. Bacteriol.">
        <title>Genome Sequence of Idiomarina xiamenensis Type Strain 10-D-4.</title>
        <authorList>
            <person name="Lai Q."/>
            <person name="Wang L."/>
            <person name="Wang W."/>
            <person name="Shao Z."/>
        </authorList>
    </citation>
    <scope>NUCLEOTIDE SEQUENCE [LARGE SCALE GENOMIC DNA]</scope>
    <source>
        <strain evidence="1 2">10-D-4</strain>
    </source>
</reference>
<dbReference type="CDD" id="cd00063">
    <property type="entry name" value="FN3"/>
    <property type="match status" value="1"/>
</dbReference>
<dbReference type="OrthoDB" id="6336746at2"/>
<protein>
    <submittedName>
        <fullName evidence="1">Antifreeze protein</fullName>
    </submittedName>
</protein>
<dbReference type="AlphaFoldDB" id="K2KQF6"/>
<dbReference type="PATRIC" id="fig|740709.3.peg.2574"/>
<dbReference type="eggNOG" id="COG4733">
    <property type="taxonomic scope" value="Bacteria"/>
</dbReference>
<name>K2KQF6_9GAMM</name>
<gene>
    <name evidence="1" type="ORF">A10D4_12759</name>
</gene>
<evidence type="ECO:0000313" key="2">
    <source>
        <dbReference type="Proteomes" id="UP000014115"/>
    </source>
</evidence>
<dbReference type="Proteomes" id="UP000014115">
    <property type="component" value="Unassembled WGS sequence"/>
</dbReference>
<organism evidence="1 2">
    <name type="scientific">Idiomarina xiamenensis 10-D-4</name>
    <dbReference type="NCBI Taxonomy" id="740709"/>
    <lineage>
        <taxon>Bacteria</taxon>
        <taxon>Pseudomonadati</taxon>
        <taxon>Pseudomonadota</taxon>
        <taxon>Gammaproteobacteria</taxon>
        <taxon>Alteromonadales</taxon>
        <taxon>Idiomarinaceae</taxon>
        <taxon>Idiomarina</taxon>
    </lineage>
</organism>
<dbReference type="RefSeq" id="WP_008489975.1">
    <property type="nucleotide sequence ID" value="NZ_AMRG01000022.1"/>
</dbReference>
<dbReference type="STRING" id="740709.A10D4_12759"/>